<dbReference type="InterPro" id="IPR002125">
    <property type="entry name" value="CMP_dCMP_dom"/>
</dbReference>
<feature type="domain" description="CMP/dCMP-type deaminase" evidence="8">
    <location>
        <begin position="65"/>
        <end position="181"/>
    </location>
</feature>
<comment type="similarity">
    <text evidence="6">Belongs to the cytidine and deoxycytidylate deaminase family.</text>
</comment>
<dbReference type="GO" id="GO:0052717">
    <property type="term" value="F:tRNA-specific adenosine-34 deaminase activity"/>
    <property type="evidence" value="ECO:0007669"/>
    <property type="project" value="UniProtKB-EC"/>
</dbReference>
<keyword evidence="10" id="KW-1185">Reference proteome</keyword>
<protein>
    <recommendedName>
        <fullName evidence="6">tRNA-specific adenosine deaminase</fullName>
        <ecNumber evidence="6">3.5.4.33</ecNumber>
    </recommendedName>
</protein>
<dbReference type="InterPro" id="IPR000073">
    <property type="entry name" value="AB_hydrolase_1"/>
</dbReference>
<evidence type="ECO:0000256" key="3">
    <source>
        <dbReference type="ARBA" id="ARBA00022801"/>
    </source>
</evidence>
<evidence type="ECO:0000256" key="6">
    <source>
        <dbReference type="HAMAP-Rule" id="MF_00972"/>
    </source>
</evidence>
<reference evidence="9 10" key="1">
    <citation type="submission" date="2023-07" db="EMBL/GenBank/DDBJ databases">
        <title>Sorghum-associated microbial communities from plants grown in Nebraska, USA.</title>
        <authorList>
            <person name="Schachtman D."/>
        </authorList>
    </citation>
    <scope>NUCLEOTIDE SEQUENCE [LARGE SCALE GENOMIC DNA]</scope>
    <source>
        <strain evidence="9 10">4249</strain>
    </source>
</reference>
<feature type="region of interest" description="Disordered" evidence="7">
    <location>
        <begin position="1"/>
        <end position="31"/>
    </location>
</feature>
<feature type="binding site" evidence="6">
    <location>
        <position position="154"/>
    </location>
    <ligand>
        <name>Zn(2+)</name>
        <dbReference type="ChEBI" id="CHEBI:29105"/>
        <note>catalytic</note>
    </ligand>
</feature>
<keyword evidence="1 6" id="KW-0819">tRNA processing</keyword>
<evidence type="ECO:0000256" key="4">
    <source>
        <dbReference type="ARBA" id="ARBA00022833"/>
    </source>
</evidence>
<keyword evidence="4 6" id="KW-0862">Zinc</keyword>
<dbReference type="CDD" id="cd01285">
    <property type="entry name" value="nucleoside_deaminase"/>
    <property type="match status" value="1"/>
</dbReference>
<feature type="binding site" evidence="6">
    <location>
        <position position="121"/>
    </location>
    <ligand>
        <name>Zn(2+)</name>
        <dbReference type="ChEBI" id="CHEBI:29105"/>
        <note>catalytic</note>
    </ligand>
</feature>
<dbReference type="EC" id="3.5.4.33" evidence="6"/>
<dbReference type="Gene3D" id="3.40.140.10">
    <property type="entry name" value="Cytidine Deaminase, domain 2"/>
    <property type="match status" value="1"/>
</dbReference>
<comment type="catalytic activity">
    <reaction evidence="5 6">
        <text>adenosine(34) in tRNA + H2O + H(+) = inosine(34) in tRNA + NH4(+)</text>
        <dbReference type="Rhea" id="RHEA:43168"/>
        <dbReference type="Rhea" id="RHEA-COMP:10373"/>
        <dbReference type="Rhea" id="RHEA-COMP:10374"/>
        <dbReference type="ChEBI" id="CHEBI:15377"/>
        <dbReference type="ChEBI" id="CHEBI:15378"/>
        <dbReference type="ChEBI" id="CHEBI:28938"/>
        <dbReference type="ChEBI" id="CHEBI:74411"/>
        <dbReference type="ChEBI" id="CHEBI:82852"/>
        <dbReference type="EC" id="3.5.4.33"/>
    </reaction>
</comment>
<dbReference type="Pfam" id="PF00383">
    <property type="entry name" value="dCMP_cyt_deam_1"/>
    <property type="match status" value="1"/>
</dbReference>
<keyword evidence="3 6" id="KW-0378">Hydrolase</keyword>
<dbReference type="PROSITE" id="PS51747">
    <property type="entry name" value="CYT_DCMP_DEAMINASES_2"/>
    <property type="match status" value="1"/>
</dbReference>
<dbReference type="PRINTS" id="PR00111">
    <property type="entry name" value="ABHYDROLASE"/>
</dbReference>
<accession>A0ABU1WI83</accession>
<dbReference type="Gene3D" id="3.40.50.1820">
    <property type="entry name" value="alpha/beta hydrolase"/>
    <property type="match status" value="1"/>
</dbReference>
<evidence type="ECO:0000256" key="7">
    <source>
        <dbReference type="SAM" id="MobiDB-lite"/>
    </source>
</evidence>
<gene>
    <name evidence="6" type="primary">tadA</name>
    <name evidence="9" type="ORF">J2W49_000877</name>
</gene>
<organism evidence="9 10">
    <name type="scientific">Hydrogenophaga palleronii</name>
    <dbReference type="NCBI Taxonomy" id="65655"/>
    <lineage>
        <taxon>Bacteria</taxon>
        <taxon>Pseudomonadati</taxon>
        <taxon>Pseudomonadota</taxon>
        <taxon>Betaproteobacteria</taxon>
        <taxon>Burkholderiales</taxon>
        <taxon>Comamonadaceae</taxon>
        <taxon>Hydrogenophaga</taxon>
    </lineage>
</organism>
<comment type="cofactor">
    <cofactor evidence="6">
        <name>Zn(2+)</name>
        <dbReference type="ChEBI" id="CHEBI:29105"/>
    </cofactor>
    <text evidence="6">Binds 1 zinc ion per subunit.</text>
</comment>
<dbReference type="NCBIfam" id="NF008113">
    <property type="entry name" value="PRK10860.1"/>
    <property type="match status" value="1"/>
</dbReference>
<dbReference type="NCBIfam" id="NF002043">
    <property type="entry name" value="PRK00870.1"/>
    <property type="match status" value="1"/>
</dbReference>
<dbReference type="Proteomes" id="UP001265700">
    <property type="component" value="Unassembled WGS sequence"/>
</dbReference>
<feature type="compositionally biased region" description="Polar residues" evidence="7">
    <location>
        <begin position="1"/>
        <end position="13"/>
    </location>
</feature>
<feature type="compositionally biased region" description="Basic and acidic residues" evidence="7">
    <location>
        <begin position="14"/>
        <end position="24"/>
    </location>
</feature>
<dbReference type="EMBL" id="JAVDWU010000001">
    <property type="protein sequence ID" value="MDR7148949.1"/>
    <property type="molecule type" value="Genomic_DNA"/>
</dbReference>
<evidence type="ECO:0000313" key="9">
    <source>
        <dbReference type="EMBL" id="MDR7148949.1"/>
    </source>
</evidence>
<dbReference type="PANTHER" id="PTHR11079:SF202">
    <property type="entry name" value="TRNA-SPECIFIC ADENOSINE DEAMINASE"/>
    <property type="match status" value="1"/>
</dbReference>
<keyword evidence="2 6" id="KW-0479">Metal-binding</keyword>
<proteinExistence type="inferred from homology"/>
<dbReference type="HAMAP" id="MF_00972">
    <property type="entry name" value="tRNA_aden_deaminase"/>
    <property type="match status" value="1"/>
</dbReference>
<dbReference type="SUPFAM" id="SSF53927">
    <property type="entry name" value="Cytidine deaminase-like"/>
    <property type="match status" value="1"/>
</dbReference>
<evidence type="ECO:0000313" key="10">
    <source>
        <dbReference type="Proteomes" id="UP001265700"/>
    </source>
</evidence>
<dbReference type="InterPro" id="IPR028883">
    <property type="entry name" value="tRNA_aden_deaminase"/>
</dbReference>
<evidence type="ECO:0000259" key="8">
    <source>
        <dbReference type="PROSITE" id="PS51747"/>
    </source>
</evidence>
<dbReference type="Pfam" id="PF00561">
    <property type="entry name" value="Abhydrolase_1"/>
    <property type="match status" value="1"/>
</dbReference>
<dbReference type="PRINTS" id="PR00412">
    <property type="entry name" value="EPOXHYDRLASE"/>
</dbReference>
<sequence length="526" mass="58184">MKLSLLTTVPQNKTNRDTGPRVEARQGATSSVPSLLQCNKLKLGSGSPKLALMTAALTPPPQAPHHDDGLMKLALVQAQLAYEAGEVPVGAVLIRRQADGTATILAAAHNSPVSTHDPTAHAEIRVLREAAHLQSNYRLEGCELFVTLEPCAMCAQAAFHARLDRVVYGAREPKTGAAGSVVDLFAISQLNHQTQVTGGVLAEECAALLQSFFKSRRAEAREQAHPLRDDAVRTPDERFANLPGYVWPPHYVSDLPSLHGLRMHYLDEGPRDAPRTWMCLHGNPAWSYLYRKMIPVLLREGDRVVAPDMIGFGRSDKPKKKGAHAFSWHRQVLLEWVEQLDLRNIVLVVQDWGGLLGLTLPMASPDRYCGLLVMNTTLATGDWPLSDGFLAWREMCRKQPEFSVSRLFSRGNPSMSPDECAAYDAPFPDRGHRAALRAFPSMVPEHLDDDGAATSRLARDFWRQQWQGRSMMAIGQLDPVLGEPVMRQLQESIKGCPEPMLLPDSGHFVQEDGERIALEACRIFGR</sequence>
<evidence type="ECO:0000256" key="5">
    <source>
        <dbReference type="ARBA" id="ARBA00048045"/>
    </source>
</evidence>
<dbReference type="InterPro" id="IPR029058">
    <property type="entry name" value="AB_hydrolase_fold"/>
</dbReference>
<feature type="active site" description="Proton donor" evidence="6">
    <location>
        <position position="123"/>
    </location>
</feature>
<dbReference type="PANTHER" id="PTHR11079">
    <property type="entry name" value="CYTOSINE DEAMINASE FAMILY MEMBER"/>
    <property type="match status" value="1"/>
</dbReference>
<name>A0ABU1WI83_9BURK</name>
<comment type="function">
    <text evidence="6">Catalyzes the deamination of adenosine to inosine at the wobble position 34 of tRNA(Arg2).</text>
</comment>
<evidence type="ECO:0000256" key="1">
    <source>
        <dbReference type="ARBA" id="ARBA00022694"/>
    </source>
</evidence>
<comment type="subunit">
    <text evidence="6">Homodimer.</text>
</comment>
<feature type="binding site" evidence="6">
    <location>
        <position position="151"/>
    </location>
    <ligand>
        <name>Zn(2+)</name>
        <dbReference type="ChEBI" id="CHEBI:29105"/>
        <note>catalytic</note>
    </ligand>
</feature>
<dbReference type="InterPro" id="IPR000639">
    <property type="entry name" value="Epox_hydrolase-like"/>
</dbReference>
<dbReference type="SUPFAM" id="SSF53474">
    <property type="entry name" value="alpha/beta-Hydrolases"/>
    <property type="match status" value="1"/>
</dbReference>
<dbReference type="InterPro" id="IPR016193">
    <property type="entry name" value="Cytidine_deaminase-like"/>
</dbReference>
<comment type="caution">
    <text evidence="9">The sequence shown here is derived from an EMBL/GenBank/DDBJ whole genome shotgun (WGS) entry which is preliminary data.</text>
</comment>
<evidence type="ECO:0000256" key="2">
    <source>
        <dbReference type="ARBA" id="ARBA00022723"/>
    </source>
</evidence>